<dbReference type="InterPro" id="IPR035906">
    <property type="entry name" value="MetI-like_sf"/>
</dbReference>
<proteinExistence type="inferred from homology"/>
<sequence>MEKNLFGFFLCLLALPMVALLSGGLWSAIPRSYTRKVPRGLHLLSLLPILLVVVWGVFQIAPYLEKIWFNDGLIIYLADHGWDYQQRNSLIVGMAMGFAVIPTIFTIAEDAIFSVPKHLSEGSLALGATEWQTLTRVVLLTASPGIISAIMLGMGRAVGETMIVLTVTGNTPLTDWNVFEGLRSLTATIATELPESKVGSSHYRLLFLSALVLFLFTFIVNSVAESVRQRLRDKYRSL</sequence>
<feature type="transmembrane region" description="Helical" evidence="5">
    <location>
        <begin position="41"/>
        <end position="61"/>
    </location>
</feature>
<keyword evidence="5" id="KW-0813">Transport</keyword>
<dbReference type="SUPFAM" id="SSF161098">
    <property type="entry name" value="MetI-like"/>
    <property type="match status" value="1"/>
</dbReference>
<feature type="transmembrane region" description="Helical" evidence="5">
    <location>
        <begin position="90"/>
        <end position="113"/>
    </location>
</feature>
<reference evidence="7 8" key="1">
    <citation type="submission" date="2015-01" db="EMBL/GenBank/DDBJ databases">
        <title>Vibrio sp. C5 JCM 19232 whole genome shotgun sequence.</title>
        <authorList>
            <person name="Sawabe T."/>
            <person name="Meirelles P."/>
            <person name="Feng G."/>
            <person name="Sayaka M."/>
            <person name="Hattori M."/>
            <person name="Ohkuma M."/>
        </authorList>
    </citation>
    <scope>NUCLEOTIDE SEQUENCE [LARGE SCALE GENOMIC DNA]</scope>
    <source>
        <strain evidence="7 8">JCM19232</strain>
    </source>
</reference>
<dbReference type="InterPro" id="IPR000515">
    <property type="entry name" value="MetI-like"/>
</dbReference>
<keyword evidence="3 5" id="KW-1133">Transmembrane helix</keyword>
<dbReference type="Gene3D" id="1.10.3720.10">
    <property type="entry name" value="MetI-like"/>
    <property type="match status" value="1"/>
</dbReference>
<dbReference type="Proteomes" id="UP000031670">
    <property type="component" value="Unassembled WGS sequence"/>
</dbReference>
<dbReference type="CDD" id="cd06261">
    <property type="entry name" value="TM_PBP2"/>
    <property type="match status" value="1"/>
</dbReference>
<dbReference type="EMBL" id="BBSA01000022">
    <property type="protein sequence ID" value="GAM65664.1"/>
    <property type="molecule type" value="Genomic_DNA"/>
</dbReference>
<organism evidence="7 8">
    <name type="scientific">Vibrio ishigakensis</name>
    <dbReference type="NCBI Taxonomy" id="1481914"/>
    <lineage>
        <taxon>Bacteria</taxon>
        <taxon>Pseudomonadati</taxon>
        <taxon>Pseudomonadota</taxon>
        <taxon>Gammaproteobacteria</taxon>
        <taxon>Vibrionales</taxon>
        <taxon>Vibrionaceae</taxon>
        <taxon>Vibrio</taxon>
    </lineage>
</organism>
<feature type="transmembrane region" description="Helical" evidence="5">
    <location>
        <begin position="6"/>
        <end position="29"/>
    </location>
</feature>
<feature type="transmembrane region" description="Helical" evidence="5">
    <location>
        <begin position="203"/>
        <end position="224"/>
    </location>
</feature>
<feature type="domain" description="ABC transmembrane type-1" evidence="6">
    <location>
        <begin position="1"/>
        <end position="224"/>
    </location>
</feature>
<keyword evidence="4 5" id="KW-0472">Membrane</keyword>
<keyword evidence="2 5" id="KW-0812">Transmembrane</keyword>
<comment type="similarity">
    <text evidence="5">Belongs to the binding-protein-dependent transport system permease family.</text>
</comment>
<dbReference type="PANTHER" id="PTHR42727">
    <property type="entry name" value="PHOSPHATE TRANSPORT SYSTEM PERMEASE PROTEIN"/>
    <property type="match status" value="1"/>
</dbReference>
<evidence type="ECO:0000256" key="3">
    <source>
        <dbReference type="ARBA" id="ARBA00022989"/>
    </source>
</evidence>
<dbReference type="GO" id="GO:0005886">
    <property type="term" value="C:plasma membrane"/>
    <property type="evidence" value="ECO:0007669"/>
    <property type="project" value="UniProtKB-SubCell"/>
</dbReference>
<comment type="subcellular location">
    <subcellularLocation>
        <location evidence="1 5">Cell membrane</location>
        <topology evidence="1 5">Multi-pass membrane protein</topology>
    </subcellularLocation>
</comment>
<evidence type="ECO:0000256" key="1">
    <source>
        <dbReference type="ARBA" id="ARBA00004651"/>
    </source>
</evidence>
<dbReference type="GO" id="GO:0055085">
    <property type="term" value="P:transmembrane transport"/>
    <property type="evidence" value="ECO:0007669"/>
    <property type="project" value="InterPro"/>
</dbReference>
<reference evidence="7 8" key="2">
    <citation type="submission" date="2015-01" db="EMBL/GenBank/DDBJ databases">
        <authorList>
            <consortium name="NBRP consortium"/>
            <person name="Sawabe T."/>
            <person name="Meirelles P."/>
            <person name="Feng G."/>
            <person name="Sayaka M."/>
            <person name="Hattori M."/>
            <person name="Ohkuma M."/>
        </authorList>
    </citation>
    <scope>NUCLEOTIDE SEQUENCE [LARGE SCALE GENOMIC DNA]</scope>
    <source>
        <strain evidence="7 8">JCM19232</strain>
    </source>
</reference>
<dbReference type="Pfam" id="PF00528">
    <property type="entry name" value="BPD_transp_1"/>
    <property type="match status" value="1"/>
</dbReference>
<evidence type="ECO:0000256" key="2">
    <source>
        <dbReference type="ARBA" id="ARBA00022692"/>
    </source>
</evidence>
<accession>A0A0B8PSN2</accession>
<dbReference type="PROSITE" id="PS50928">
    <property type="entry name" value="ABC_TM1"/>
    <property type="match status" value="1"/>
</dbReference>
<protein>
    <submittedName>
        <fullName evidence="7">Phosphate transport system permease protein pstC</fullName>
    </submittedName>
</protein>
<evidence type="ECO:0000259" key="6">
    <source>
        <dbReference type="PROSITE" id="PS50928"/>
    </source>
</evidence>
<name>A0A0B8PSN2_9VIBR</name>
<feature type="transmembrane region" description="Helical" evidence="5">
    <location>
        <begin position="134"/>
        <end position="154"/>
    </location>
</feature>
<gene>
    <name evidence="7" type="ORF">JCM19232_2911</name>
</gene>
<dbReference type="AlphaFoldDB" id="A0A0B8PSN2"/>
<evidence type="ECO:0000313" key="7">
    <source>
        <dbReference type="EMBL" id="GAM65664.1"/>
    </source>
</evidence>
<evidence type="ECO:0000256" key="5">
    <source>
        <dbReference type="RuleBase" id="RU363032"/>
    </source>
</evidence>
<comment type="caution">
    <text evidence="7">The sequence shown here is derived from an EMBL/GenBank/DDBJ whole genome shotgun (WGS) entry which is preliminary data.</text>
</comment>
<evidence type="ECO:0000313" key="8">
    <source>
        <dbReference type="Proteomes" id="UP000031670"/>
    </source>
</evidence>
<dbReference type="PANTHER" id="PTHR42727:SF1">
    <property type="entry name" value="PHOSPHATE TRANSPORT SYSTEM PERMEASE"/>
    <property type="match status" value="1"/>
</dbReference>
<evidence type="ECO:0000256" key="4">
    <source>
        <dbReference type="ARBA" id="ARBA00023136"/>
    </source>
</evidence>